<dbReference type="EMBL" id="OZ075129">
    <property type="protein sequence ID" value="CAL4965133.1"/>
    <property type="molecule type" value="Genomic_DNA"/>
</dbReference>
<sequence>MNLQKKGPNRRPRNMYMDQVPGRNQMASMAIVVMTTQTTILAERTRKRRRLVSLTLQKEKANPKSDTWYVSCSSNFDKRWVIHSPLVNLLFIFCTTLALG</sequence>
<evidence type="ECO:0000313" key="2">
    <source>
        <dbReference type="EMBL" id="CAL4965133.1"/>
    </source>
</evidence>
<dbReference type="Proteomes" id="UP001497457">
    <property type="component" value="Chromosome 19rd"/>
</dbReference>
<reference evidence="4" key="1">
    <citation type="submission" date="2024-06" db="EMBL/GenBank/DDBJ databases">
        <authorList>
            <person name="Ryan C."/>
        </authorList>
    </citation>
    <scope>NUCLEOTIDE SEQUENCE [LARGE SCALE GENOMIC DNA]</scope>
</reference>
<evidence type="ECO:0000313" key="4">
    <source>
        <dbReference type="Proteomes" id="UP001497457"/>
    </source>
</evidence>
<proteinExistence type="predicted"/>
<dbReference type="EMBL" id="OZ075130">
    <property type="protein sequence ID" value="CAL4977723.1"/>
    <property type="molecule type" value="Genomic_DNA"/>
</dbReference>
<organism evidence="3 4">
    <name type="scientific">Urochloa decumbens</name>
    <dbReference type="NCBI Taxonomy" id="240449"/>
    <lineage>
        <taxon>Eukaryota</taxon>
        <taxon>Viridiplantae</taxon>
        <taxon>Streptophyta</taxon>
        <taxon>Embryophyta</taxon>
        <taxon>Tracheophyta</taxon>
        <taxon>Spermatophyta</taxon>
        <taxon>Magnoliopsida</taxon>
        <taxon>Liliopsida</taxon>
        <taxon>Poales</taxon>
        <taxon>Poaceae</taxon>
        <taxon>PACMAD clade</taxon>
        <taxon>Panicoideae</taxon>
        <taxon>Panicodae</taxon>
        <taxon>Paniceae</taxon>
        <taxon>Melinidinae</taxon>
        <taxon>Urochloa</taxon>
    </lineage>
</organism>
<feature type="transmembrane region" description="Helical" evidence="1">
    <location>
        <begin position="80"/>
        <end position="99"/>
    </location>
</feature>
<reference evidence="3 4" key="2">
    <citation type="submission" date="2024-10" db="EMBL/GenBank/DDBJ databases">
        <authorList>
            <person name="Ryan C."/>
        </authorList>
    </citation>
    <scope>NUCLEOTIDE SEQUENCE [LARGE SCALE GENOMIC DNA]</scope>
</reference>
<keyword evidence="1" id="KW-0472">Membrane</keyword>
<keyword evidence="1" id="KW-1133">Transmembrane helix</keyword>
<dbReference type="Proteomes" id="UP001497457">
    <property type="component" value="Chromosome 20rd"/>
</dbReference>
<dbReference type="AlphaFoldDB" id="A0ABC9ADK0"/>
<protein>
    <submittedName>
        <fullName evidence="3">Uncharacterized protein</fullName>
    </submittedName>
</protein>
<evidence type="ECO:0000313" key="3">
    <source>
        <dbReference type="EMBL" id="CAL4977723.1"/>
    </source>
</evidence>
<name>A0ABC9ADK0_9POAL</name>
<gene>
    <name evidence="2" type="ORF">URODEC1_LOCUS47052</name>
    <name evidence="3" type="ORF">URODEC1_LOCUS54335</name>
</gene>
<keyword evidence="4" id="KW-1185">Reference proteome</keyword>
<keyword evidence="1" id="KW-0812">Transmembrane</keyword>
<accession>A0ABC9ADK0</accession>
<evidence type="ECO:0000256" key="1">
    <source>
        <dbReference type="SAM" id="Phobius"/>
    </source>
</evidence>